<dbReference type="SUPFAM" id="SSF46894">
    <property type="entry name" value="C-terminal effector domain of the bipartite response regulators"/>
    <property type="match status" value="1"/>
</dbReference>
<dbReference type="Gene3D" id="3.40.50.2300">
    <property type="match status" value="1"/>
</dbReference>
<organism evidence="10 11">
    <name type="scientific">Facklamia miroungae</name>
    <dbReference type="NCBI Taxonomy" id="120956"/>
    <lineage>
        <taxon>Bacteria</taxon>
        <taxon>Bacillati</taxon>
        <taxon>Bacillota</taxon>
        <taxon>Bacilli</taxon>
        <taxon>Lactobacillales</taxon>
        <taxon>Aerococcaceae</taxon>
        <taxon>Facklamia</taxon>
    </lineage>
</organism>
<evidence type="ECO:0000256" key="3">
    <source>
        <dbReference type="ARBA" id="ARBA00023015"/>
    </source>
</evidence>
<dbReference type="AlphaFoldDB" id="A0A1G7SPK9"/>
<evidence type="ECO:0000256" key="4">
    <source>
        <dbReference type="ARBA" id="ARBA00023125"/>
    </source>
</evidence>
<dbReference type="PANTHER" id="PTHR48111:SF2">
    <property type="entry name" value="RESPONSE REGULATOR SAER"/>
    <property type="match status" value="1"/>
</dbReference>
<protein>
    <submittedName>
        <fullName evidence="10">DNA-binding response regulator, OmpR family, contains REC and winged-helix (WHTH) domain</fullName>
    </submittedName>
</protein>
<dbReference type="CDD" id="cd17574">
    <property type="entry name" value="REC_OmpR"/>
    <property type="match status" value="1"/>
</dbReference>
<keyword evidence="1 6" id="KW-0597">Phosphoprotein</keyword>
<dbReference type="InterPro" id="IPR011006">
    <property type="entry name" value="CheY-like_superfamily"/>
</dbReference>
<evidence type="ECO:0000313" key="10">
    <source>
        <dbReference type="EMBL" id="SDG24983.1"/>
    </source>
</evidence>
<dbReference type="PROSITE" id="PS50110">
    <property type="entry name" value="RESPONSE_REGULATORY"/>
    <property type="match status" value="1"/>
</dbReference>
<dbReference type="Gene3D" id="1.10.10.10">
    <property type="entry name" value="Winged helix-like DNA-binding domain superfamily/Winged helix DNA-binding domain"/>
    <property type="match status" value="1"/>
</dbReference>
<dbReference type="SMART" id="SM00862">
    <property type="entry name" value="Trans_reg_C"/>
    <property type="match status" value="1"/>
</dbReference>
<dbReference type="PANTHER" id="PTHR48111">
    <property type="entry name" value="REGULATOR OF RPOS"/>
    <property type="match status" value="1"/>
</dbReference>
<dbReference type="RefSeq" id="WP_168427168.1">
    <property type="nucleotide sequence ID" value="NZ_FNCK01000004.1"/>
</dbReference>
<reference evidence="10 11" key="1">
    <citation type="submission" date="2016-10" db="EMBL/GenBank/DDBJ databases">
        <authorList>
            <person name="de Groot N.N."/>
        </authorList>
    </citation>
    <scope>NUCLEOTIDE SEQUENCE [LARGE SCALE GENOMIC DNA]</scope>
    <source>
        <strain evidence="10 11">ATCC BAA-466</strain>
    </source>
</reference>
<accession>A0A1G7SPK9</accession>
<dbReference type="InterPro" id="IPR036388">
    <property type="entry name" value="WH-like_DNA-bd_sf"/>
</dbReference>
<evidence type="ECO:0000256" key="5">
    <source>
        <dbReference type="ARBA" id="ARBA00023163"/>
    </source>
</evidence>
<feature type="modified residue" description="4-aspartylphosphate" evidence="6">
    <location>
        <position position="51"/>
    </location>
</feature>
<dbReference type="SMART" id="SM00448">
    <property type="entry name" value="REC"/>
    <property type="match status" value="1"/>
</dbReference>
<keyword evidence="3" id="KW-0805">Transcription regulation</keyword>
<dbReference type="SUPFAM" id="SSF52172">
    <property type="entry name" value="CheY-like"/>
    <property type="match status" value="1"/>
</dbReference>
<keyword evidence="5" id="KW-0804">Transcription</keyword>
<dbReference type="GO" id="GO:0005829">
    <property type="term" value="C:cytosol"/>
    <property type="evidence" value="ECO:0007669"/>
    <property type="project" value="TreeGrafter"/>
</dbReference>
<dbReference type="CDD" id="cd00383">
    <property type="entry name" value="trans_reg_C"/>
    <property type="match status" value="1"/>
</dbReference>
<evidence type="ECO:0000256" key="7">
    <source>
        <dbReference type="PROSITE-ProRule" id="PRU01091"/>
    </source>
</evidence>
<sequence length="228" mass="26575">MIEIIYVDDDIQITDLVKQYLEMNNYKVTVVHSFQELDEIDISYFDLMLLDVMLPNINGINICKRIRDTISYPIIFISALGLEEDIISGLESGGDDYITKPFSLKQLKVKIDSHLRRENRNNLPRKMIRTQNVVLNKEKKQIVVNDTIVVFPKKEYLVIEKLISNIGSVISKDQIFETIWGYDSESSLSTVTEHIKKIRSKLAEHDSNFSYIQTKYGLGYIWEPKYEK</sequence>
<dbReference type="Pfam" id="PF00072">
    <property type="entry name" value="Response_reg"/>
    <property type="match status" value="1"/>
</dbReference>
<keyword evidence="4 7" id="KW-0238">DNA-binding</keyword>
<dbReference type="STRING" id="120956.SAMN05421791_104105"/>
<evidence type="ECO:0000313" key="11">
    <source>
        <dbReference type="Proteomes" id="UP000199708"/>
    </source>
</evidence>
<name>A0A1G7SPK9_9LACT</name>
<dbReference type="PROSITE" id="PS51755">
    <property type="entry name" value="OMPR_PHOB"/>
    <property type="match status" value="1"/>
</dbReference>
<dbReference type="GO" id="GO:0032993">
    <property type="term" value="C:protein-DNA complex"/>
    <property type="evidence" value="ECO:0007669"/>
    <property type="project" value="TreeGrafter"/>
</dbReference>
<dbReference type="Pfam" id="PF00486">
    <property type="entry name" value="Trans_reg_C"/>
    <property type="match status" value="1"/>
</dbReference>
<evidence type="ECO:0000256" key="6">
    <source>
        <dbReference type="PROSITE-ProRule" id="PRU00169"/>
    </source>
</evidence>
<dbReference type="GO" id="GO:0006355">
    <property type="term" value="P:regulation of DNA-templated transcription"/>
    <property type="evidence" value="ECO:0007669"/>
    <property type="project" value="InterPro"/>
</dbReference>
<evidence type="ECO:0000259" key="9">
    <source>
        <dbReference type="PROSITE" id="PS51755"/>
    </source>
</evidence>
<gene>
    <name evidence="10" type="ORF">SAMN05421791_104105</name>
</gene>
<evidence type="ECO:0000259" key="8">
    <source>
        <dbReference type="PROSITE" id="PS50110"/>
    </source>
</evidence>
<feature type="DNA-binding region" description="OmpR/PhoB-type" evidence="7">
    <location>
        <begin position="125"/>
        <end position="224"/>
    </location>
</feature>
<evidence type="ECO:0000256" key="1">
    <source>
        <dbReference type="ARBA" id="ARBA00022553"/>
    </source>
</evidence>
<keyword evidence="11" id="KW-1185">Reference proteome</keyword>
<dbReference type="GO" id="GO:0000156">
    <property type="term" value="F:phosphorelay response regulator activity"/>
    <property type="evidence" value="ECO:0007669"/>
    <property type="project" value="TreeGrafter"/>
</dbReference>
<dbReference type="Gene3D" id="6.10.250.690">
    <property type="match status" value="1"/>
</dbReference>
<dbReference type="GO" id="GO:0000976">
    <property type="term" value="F:transcription cis-regulatory region binding"/>
    <property type="evidence" value="ECO:0007669"/>
    <property type="project" value="TreeGrafter"/>
</dbReference>
<dbReference type="InterPro" id="IPR001867">
    <property type="entry name" value="OmpR/PhoB-type_DNA-bd"/>
</dbReference>
<feature type="domain" description="OmpR/PhoB-type" evidence="9">
    <location>
        <begin position="125"/>
        <end position="224"/>
    </location>
</feature>
<dbReference type="Proteomes" id="UP000199708">
    <property type="component" value="Unassembled WGS sequence"/>
</dbReference>
<keyword evidence="2" id="KW-0902">Two-component regulatory system</keyword>
<dbReference type="InterPro" id="IPR001789">
    <property type="entry name" value="Sig_transdc_resp-reg_receiver"/>
</dbReference>
<dbReference type="EMBL" id="FNCK01000004">
    <property type="protein sequence ID" value="SDG24983.1"/>
    <property type="molecule type" value="Genomic_DNA"/>
</dbReference>
<dbReference type="InterPro" id="IPR039420">
    <property type="entry name" value="WalR-like"/>
</dbReference>
<evidence type="ECO:0000256" key="2">
    <source>
        <dbReference type="ARBA" id="ARBA00023012"/>
    </source>
</evidence>
<feature type="domain" description="Response regulatory" evidence="8">
    <location>
        <begin position="3"/>
        <end position="115"/>
    </location>
</feature>
<dbReference type="InterPro" id="IPR016032">
    <property type="entry name" value="Sig_transdc_resp-reg_C-effctor"/>
</dbReference>
<proteinExistence type="predicted"/>